<gene>
    <name evidence="3" type="ORF">NYZ99_06955</name>
</gene>
<dbReference type="Gene3D" id="2.170.130.10">
    <property type="entry name" value="TonB-dependent receptor, plug domain"/>
    <property type="match status" value="1"/>
</dbReference>
<sequence length="259" mass="27211">MVFSYIGFQRQEVAVGGRSTVNVTLLEDAAALDEVVVTGYQVLAKRETTAAVSVVKAEDLAAVPSGNIEQQLQGRVAGVTVLTNGQPGTTSRIRVRGFNSFGNNAPLYVVDGVPTRNVDFVNPDDVQTATVLKDAAAASIYGARAANGVIVYTTKQGSRAKRKTTMTLNVNSGVVDPNVAGAPDMLNPIDMARYTHIAYENNAAVNGTAVQYTHPQYGTNATPVIPDYLHANGANGVSASEVDLAAVRAAYEANPKQLS</sequence>
<dbReference type="PROSITE" id="PS52016">
    <property type="entry name" value="TONB_DEPENDENT_REC_3"/>
    <property type="match status" value="1"/>
</dbReference>
<keyword evidence="1" id="KW-0812">Transmembrane</keyword>
<dbReference type="NCBIfam" id="TIGR04057">
    <property type="entry name" value="SusC_RagA_signa"/>
    <property type="match status" value="1"/>
</dbReference>
<feature type="domain" description="TonB-dependent receptor plug" evidence="2">
    <location>
        <begin position="45"/>
        <end position="149"/>
    </location>
</feature>
<keyword evidence="1" id="KW-1134">Transmembrane beta strand</keyword>
<organism evidence="3 4">
    <name type="scientific">Maribacter litopenaei</name>
    <dbReference type="NCBI Taxonomy" id="2976127"/>
    <lineage>
        <taxon>Bacteria</taxon>
        <taxon>Pseudomonadati</taxon>
        <taxon>Bacteroidota</taxon>
        <taxon>Flavobacteriia</taxon>
        <taxon>Flavobacteriales</taxon>
        <taxon>Flavobacteriaceae</taxon>
        <taxon>Maribacter</taxon>
    </lineage>
</organism>
<dbReference type="InterPro" id="IPR039426">
    <property type="entry name" value="TonB-dep_rcpt-like"/>
</dbReference>
<reference evidence="3" key="1">
    <citation type="submission" date="2022-09" db="EMBL/GenBank/DDBJ databases">
        <title>Maribacter litopenaei sp. nov., isolated from the intestinal tract of the Pacific White Shrimp, Litopenaeus vannamei.</title>
        <authorList>
            <person name="Kim S.Y."/>
            <person name="Hwang C.Y."/>
        </authorList>
    </citation>
    <scope>NUCLEOTIDE SEQUENCE</scope>
    <source>
        <strain evidence="3">HL-LV01</strain>
    </source>
</reference>
<dbReference type="SUPFAM" id="SSF56935">
    <property type="entry name" value="Porins"/>
    <property type="match status" value="1"/>
</dbReference>
<keyword evidence="4" id="KW-1185">Reference proteome</keyword>
<comment type="subcellular location">
    <subcellularLocation>
        <location evidence="1">Cell outer membrane</location>
        <topology evidence="1">Multi-pass membrane protein</topology>
    </subcellularLocation>
</comment>
<dbReference type="InterPro" id="IPR012910">
    <property type="entry name" value="Plug_dom"/>
</dbReference>
<dbReference type="InterPro" id="IPR037066">
    <property type="entry name" value="Plug_dom_sf"/>
</dbReference>
<dbReference type="PANTHER" id="PTHR30069">
    <property type="entry name" value="TONB-DEPENDENT OUTER MEMBRANE RECEPTOR"/>
    <property type="match status" value="1"/>
</dbReference>
<comment type="similarity">
    <text evidence="1">Belongs to the TonB-dependent receptor family.</text>
</comment>
<dbReference type="PANTHER" id="PTHR30069:SF28">
    <property type="entry name" value="TONB-DEPENDENT RECEPTOR YNCD-RELATED"/>
    <property type="match status" value="1"/>
</dbReference>
<proteinExistence type="inferred from homology"/>
<dbReference type="Pfam" id="PF07715">
    <property type="entry name" value="Plug"/>
    <property type="match status" value="1"/>
</dbReference>
<evidence type="ECO:0000313" key="3">
    <source>
        <dbReference type="EMBL" id="UWX56050.1"/>
    </source>
</evidence>
<evidence type="ECO:0000259" key="2">
    <source>
        <dbReference type="Pfam" id="PF07715"/>
    </source>
</evidence>
<dbReference type="InterPro" id="IPR023997">
    <property type="entry name" value="TonB-dep_OMP_SusC/RagA_CS"/>
</dbReference>
<keyword evidence="1" id="KW-0998">Cell outer membrane</keyword>
<keyword evidence="1" id="KW-0813">Transport</keyword>
<evidence type="ECO:0000313" key="4">
    <source>
        <dbReference type="Proteomes" id="UP001059209"/>
    </source>
</evidence>
<dbReference type="RefSeq" id="WP_260574575.1">
    <property type="nucleotide sequence ID" value="NZ_CP104205.1"/>
</dbReference>
<keyword evidence="1" id="KW-0472">Membrane</keyword>
<name>A0ABY5YAG3_9FLAO</name>
<keyword evidence="3" id="KW-0675">Receptor</keyword>
<protein>
    <submittedName>
        <fullName evidence="3">TonB-dependent receptor plug domain-containing protein</fullName>
    </submittedName>
</protein>
<accession>A0ABY5YAG3</accession>
<evidence type="ECO:0000256" key="1">
    <source>
        <dbReference type="PROSITE-ProRule" id="PRU01360"/>
    </source>
</evidence>
<dbReference type="Proteomes" id="UP001059209">
    <property type="component" value="Chromosome"/>
</dbReference>
<dbReference type="EMBL" id="CP104205">
    <property type="protein sequence ID" value="UWX56050.1"/>
    <property type="molecule type" value="Genomic_DNA"/>
</dbReference>